<sequence length="77" mass="8937">MESLITQRWKQLKEGSELAKTAETVFINFRNDSQSALNTLTRHMNELNQSLASKEAALRDLQAQYNEWSWLLVRVIA</sequence>
<evidence type="ECO:0000313" key="3">
    <source>
        <dbReference type="Proteomes" id="UP000008063"/>
    </source>
</evidence>
<keyword evidence="1" id="KW-0175">Coiled coil</keyword>
<feature type="coiled-coil region" evidence="1">
    <location>
        <begin position="37"/>
        <end position="64"/>
    </location>
</feature>
<dbReference type="EMBL" id="GL945475">
    <property type="protein sequence ID" value="EGO03971.1"/>
    <property type="molecule type" value="Genomic_DNA"/>
</dbReference>
<keyword evidence="3" id="KW-1185">Reference proteome</keyword>
<dbReference type="HOGENOM" id="CLU_2639610_0_0_1"/>
<name>F8PL63_SERL3</name>
<dbReference type="AlphaFoldDB" id="F8PL63"/>
<evidence type="ECO:0000313" key="2">
    <source>
        <dbReference type="EMBL" id="EGO03971.1"/>
    </source>
</evidence>
<protein>
    <submittedName>
        <fullName evidence="2">Uncharacterized protein</fullName>
    </submittedName>
</protein>
<accession>F8PL63</accession>
<evidence type="ECO:0000256" key="1">
    <source>
        <dbReference type="SAM" id="Coils"/>
    </source>
</evidence>
<dbReference type="Proteomes" id="UP000008063">
    <property type="component" value="Unassembled WGS sequence"/>
</dbReference>
<reference evidence="3" key="1">
    <citation type="journal article" date="2011" name="Science">
        <title>The plant cell wall-decomposing machinery underlies the functional diversity of forest fungi.</title>
        <authorList>
            <person name="Eastwood D.C."/>
            <person name="Floudas D."/>
            <person name="Binder M."/>
            <person name="Majcherczyk A."/>
            <person name="Schneider P."/>
            <person name="Aerts A."/>
            <person name="Asiegbu F.O."/>
            <person name="Baker S.E."/>
            <person name="Barry K."/>
            <person name="Bendiksby M."/>
            <person name="Blumentritt M."/>
            <person name="Coutinho P.M."/>
            <person name="Cullen D."/>
            <person name="de Vries R.P."/>
            <person name="Gathman A."/>
            <person name="Goodell B."/>
            <person name="Henrissat B."/>
            <person name="Ihrmark K."/>
            <person name="Kauserud H."/>
            <person name="Kohler A."/>
            <person name="LaButti K."/>
            <person name="Lapidus A."/>
            <person name="Lavin J.L."/>
            <person name="Lee Y.-H."/>
            <person name="Lindquist E."/>
            <person name="Lilly W."/>
            <person name="Lucas S."/>
            <person name="Morin E."/>
            <person name="Murat C."/>
            <person name="Oguiza J.A."/>
            <person name="Park J."/>
            <person name="Pisabarro A.G."/>
            <person name="Riley R."/>
            <person name="Rosling A."/>
            <person name="Salamov A."/>
            <person name="Schmidt O."/>
            <person name="Schmutz J."/>
            <person name="Skrede I."/>
            <person name="Stenlid J."/>
            <person name="Wiebenga A."/>
            <person name="Xie X."/>
            <person name="Kuees U."/>
            <person name="Hibbett D.S."/>
            <person name="Hoffmeister D."/>
            <person name="Hoegberg N."/>
            <person name="Martin F."/>
            <person name="Grigoriev I.V."/>
            <person name="Watkinson S.C."/>
        </authorList>
    </citation>
    <scope>NUCLEOTIDE SEQUENCE [LARGE SCALE GENOMIC DNA]</scope>
    <source>
        <strain evidence="3">strain S7.3</strain>
    </source>
</reference>
<proteinExistence type="predicted"/>
<dbReference type="InParanoid" id="F8PL63"/>
<organism evidence="3">
    <name type="scientific">Serpula lacrymans var. lacrymans (strain S7.3)</name>
    <name type="common">Dry rot fungus</name>
    <dbReference type="NCBI Taxonomy" id="936435"/>
    <lineage>
        <taxon>Eukaryota</taxon>
        <taxon>Fungi</taxon>
        <taxon>Dikarya</taxon>
        <taxon>Basidiomycota</taxon>
        <taxon>Agaricomycotina</taxon>
        <taxon>Agaricomycetes</taxon>
        <taxon>Agaricomycetidae</taxon>
        <taxon>Boletales</taxon>
        <taxon>Coniophorineae</taxon>
        <taxon>Serpulaceae</taxon>
        <taxon>Serpula</taxon>
    </lineage>
</organism>
<gene>
    <name evidence="2" type="ORF">SERLA73DRAFT_130559</name>
</gene>